<dbReference type="NCBIfam" id="NF037979">
    <property type="entry name" value="Na_transp"/>
    <property type="match status" value="1"/>
</dbReference>
<evidence type="ECO:0000256" key="1">
    <source>
        <dbReference type="ARBA" id="ARBA00004141"/>
    </source>
</evidence>
<organism evidence="7 8">
    <name type="scientific">Pseudoalteromonas tunicata D2</name>
    <dbReference type="NCBI Taxonomy" id="87626"/>
    <lineage>
        <taxon>Bacteria</taxon>
        <taxon>Pseudomonadati</taxon>
        <taxon>Pseudomonadota</taxon>
        <taxon>Gammaproteobacteria</taxon>
        <taxon>Alteromonadales</taxon>
        <taxon>Pseudoalteromonadaceae</taxon>
        <taxon>Pseudoalteromonas</taxon>
    </lineage>
</organism>
<dbReference type="STRING" id="87626.PTD2_22517"/>
<protein>
    <submittedName>
        <fullName evidence="7">Putative Sodium-dependent transporter</fullName>
    </submittedName>
</protein>
<feature type="transmembrane region" description="Helical" evidence="6">
    <location>
        <begin position="177"/>
        <end position="197"/>
    </location>
</feature>
<feature type="transmembrane region" description="Helical" evidence="6">
    <location>
        <begin position="97"/>
        <end position="119"/>
    </location>
</feature>
<dbReference type="SUPFAM" id="SSF161070">
    <property type="entry name" value="SNF-like"/>
    <property type="match status" value="1"/>
</dbReference>
<evidence type="ECO:0000313" key="8">
    <source>
        <dbReference type="Proteomes" id="UP000006201"/>
    </source>
</evidence>
<comment type="subcellular location">
    <subcellularLocation>
        <location evidence="1">Membrane</location>
        <topology evidence="1">Multi-pass membrane protein</topology>
    </subcellularLocation>
</comment>
<feature type="transmembrane region" description="Helical" evidence="6">
    <location>
        <begin position="252"/>
        <end position="276"/>
    </location>
</feature>
<sequence length="443" mass="47965">MGAMAQIRDGFQSRLGFVLAAAGAAVGLGNIWGFPTQAANHGGGAFLLVYFIVIFLLALPALYTELYLGHSAQANPVVALRNACSEQSKKMGAAAGYIGLSGAIVMLSFYSIVAGWMIAYSIEPVARFFGATAVADFLNSDTTLRNFIFTPIILILTAGIILQGVKSGIETWSRRLMPMLLLLLIGLIGYIATLDGAMAGFKAYLVPDFSKIMDPDLIIAAMGQAFFSLSLGVGCMMIYGSYLKPQENLPKLACSVALLDTSVAFLAGLLIIPAIFVAQQQGVEVFQDGKLIGEGRLIFAVLPELFATMGQVGLLVALCFFVLMSIASVTSTISSTEIPVAFLVESHGLERTKATWLVTLVVFVCSSVIIVNFDWLFGLVIMLFTQYQLPLMGLFYFITVGWMWRRGNKLLQVTSGPHYWFAQYVRFVCPILMTAVFLNVAFS</sequence>
<dbReference type="PANTHER" id="PTHR42948:SF1">
    <property type="entry name" value="TRANSPORTER"/>
    <property type="match status" value="1"/>
</dbReference>
<dbReference type="InterPro" id="IPR000175">
    <property type="entry name" value="Na/ntran_symport"/>
</dbReference>
<evidence type="ECO:0000256" key="5">
    <source>
        <dbReference type="ARBA" id="ARBA00023136"/>
    </source>
</evidence>
<evidence type="ECO:0000256" key="3">
    <source>
        <dbReference type="ARBA" id="ARBA00022692"/>
    </source>
</evidence>
<dbReference type="Pfam" id="PF00209">
    <property type="entry name" value="SNF"/>
    <property type="match status" value="2"/>
</dbReference>
<evidence type="ECO:0000313" key="7">
    <source>
        <dbReference type="EMBL" id="EAR26503.1"/>
    </source>
</evidence>
<gene>
    <name evidence="7" type="ORF">PTD2_22517</name>
</gene>
<comment type="caution">
    <text evidence="7">The sequence shown here is derived from an EMBL/GenBank/DDBJ whole genome shotgun (WGS) entry which is preliminary data.</text>
</comment>
<dbReference type="Proteomes" id="UP000006201">
    <property type="component" value="Unassembled WGS sequence"/>
</dbReference>
<dbReference type="eggNOG" id="COG0733">
    <property type="taxonomic scope" value="Bacteria"/>
</dbReference>
<feature type="transmembrane region" description="Helical" evidence="6">
    <location>
        <begin position="424"/>
        <end position="442"/>
    </location>
</feature>
<dbReference type="EMBL" id="AAOH01000013">
    <property type="protein sequence ID" value="EAR26503.1"/>
    <property type="molecule type" value="Genomic_DNA"/>
</dbReference>
<evidence type="ECO:0000256" key="2">
    <source>
        <dbReference type="ARBA" id="ARBA00022448"/>
    </source>
</evidence>
<dbReference type="AlphaFoldDB" id="A4CFG5"/>
<dbReference type="InterPro" id="IPR037272">
    <property type="entry name" value="SNS_sf"/>
</dbReference>
<dbReference type="PANTHER" id="PTHR42948">
    <property type="entry name" value="TRANSPORTER"/>
    <property type="match status" value="1"/>
</dbReference>
<dbReference type="PROSITE" id="PS50267">
    <property type="entry name" value="NA_NEUROTRAN_SYMP_3"/>
    <property type="match status" value="1"/>
</dbReference>
<evidence type="ECO:0000256" key="6">
    <source>
        <dbReference type="SAM" id="Phobius"/>
    </source>
</evidence>
<dbReference type="CDD" id="cd10336">
    <property type="entry name" value="SLC6sbd_Tyt1-Like"/>
    <property type="match status" value="1"/>
</dbReference>
<keyword evidence="5 6" id="KW-0472">Membrane</keyword>
<keyword evidence="8" id="KW-1185">Reference proteome</keyword>
<evidence type="ECO:0000256" key="4">
    <source>
        <dbReference type="ARBA" id="ARBA00022989"/>
    </source>
</evidence>
<proteinExistence type="predicted"/>
<keyword evidence="3 6" id="KW-0812">Transmembrane</keyword>
<feature type="transmembrane region" description="Helical" evidence="6">
    <location>
        <begin position="354"/>
        <end position="373"/>
    </location>
</feature>
<feature type="transmembrane region" description="Helical" evidence="6">
    <location>
        <begin position="43"/>
        <end position="63"/>
    </location>
</feature>
<accession>A4CFG5</accession>
<name>A4CFG5_9GAMM</name>
<dbReference type="GO" id="GO:0016020">
    <property type="term" value="C:membrane"/>
    <property type="evidence" value="ECO:0007669"/>
    <property type="project" value="UniProtKB-SubCell"/>
</dbReference>
<reference evidence="7 8" key="1">
    <citation type="submission" date="2006-02" db="EMBL/GenBank/DDBJ databases">
        <authorList>
            <person name="Moran M.A."/>
            <person name="Kjelleberg S."/>
            <person name="Egan S."/>
            <person name="Saunders N."/>
            <person name="Thomas T."/>
            <person name="Ferriera S."/>
            <person name="Johnson J."/>
            <person name="Kravitz S."/>
            <person name="Halpern A."/>
            <person name="Remington K."/>
            <person name="Beeson K."/>
            <person name="Tran B."/>
            <person name="Rogers Y.-H."/>
            <person name="Friedman R."/>
            <person name="Venter J.C."/>
        </authorList>
    </citation>
    <scope>NUCLEOTIDE SEQUENCE [LARGE SCALE GENOMIC DNA]</scope>
    <source>
        <strain evidence="7 8">D2</strain>
    </source>
</reference>
<dbReference type="HOGENOM" id="CLU_006855_3_0_6"/>
<feature type="transmembrane region" description="Helical" evidence="6">
    <location>
        <begin position="379"/>
        <end position="404"/>
    </location>
</feature>
<feature type="transmembrane region" description="Helical" evidence="6">
    <location>
        <begin position="312"/>
        <end position="333"/>
    </location>
</feature>
<feature type="transmembrane region" description="Helical" evidence="6">
    <location>
        <begin position="147"/>
        <end position="165"/>
    </location>
</feature>
<feature type="transmembrane region" description="Helical" evidence="6">
    <location>
        <begin position="217"/>
        <end position="240"/>
    </location>
</feature>
<dbReference type="InterPro" id="IPR047218">
    <property type="entry name" value="YocR/YhdH-like"/>
</dbReference>
<dbReference type="PRINTS" id="PR00176">
    <property type="entry name" value="NANEUSMPORT"/>
</dbReference>
<keyword evidence="2" id="KW-0813">Transport</keyword>
<keyword evidence="4 6" id="KW-1133">Transmembrane helix</keyword>